<dbReference type="EMBL" id="KV748935">
    <property type="protein sequence ID" value="OCL12055.1"/>
    <property type="molecule type" value="Genomic_DNA"/>
</dbReference>
<evidence type="ECO:0000313" key="1">
    <source>
        <dbReference type="EMBL" id="OCL12055.1"/>
    </source>
</evidence>
<keyword evidence="2" id="KW-1185">Reference proteome</keyword>
<gene>
    <name evidence="1" type="ORF">AOQ84DRAFT_360976</name>
</gene>
<protein>
    <submittedName>
        <fullName evidence="1">Uncharacterized protein</fullName>
    </submittedName>
</protein>
<dbReference type="Proteomes" id="UP000250140">
    <property type="component" value="Unassembled WGS sequence"/>
</dbReference>
<organism evidence="1 2">
    <name type="scientific">Glonium stellatum</name>
    <dbReference type="NCBI Taxonomy" id="574774"/>
    <lineage>
        <taxon>Eukaryota</taxon>
        <taxon>Fungi</taxon>
        <taxon>Dikarya</taxon>
        <taxon>Ascomycota</taxon>
        <taxon>Pezizomycotina</taxon>
        <taxon>Dothideomycetes</taxon>
        <taxon>Pleosporomycetidae</taxon>
        <taxon>Gloniales</taxon>
        <taxon>Gloniaceae</taxon>
        <taxon>Glonium</taxon>
    </lineage>
</organism>
<name>A0A8E2F7N4_9PEZI</name>
<dbReference type="AlphaFoldDB" id="A0A8E2F7N4"/>
<evidence type="ECO:0000313" key="2">
    <source>
        <dbReference type="Proteomes" id="UP000250140"/>
    </source>
</evidence>
<proteinExistence type="predicted"/>
<accession>A0A8E2F7N4</accession>
<sequence length="186" mass="20675">MSSSLEAQVLLISAVGSGPDIKIWTKHPSSVMNDIGTMDLTVATNSATRSTIVGSGLDWASVEDLKNILINLINDVSPFPLMHILSSIGTEKLHRYTGECDRLKTDIVIRQLRFTTKKFSTRSPYHWTVHYDLSLLIDPSCQLPLLEQSYYTLLANETASAAIGFPRTRLMKRRSLLKVIEAGRVA</sequence>
<reference evidence="1 2" key="1">
    <citation type="journal article" date="2016" name="Nat. Commun.">
        <title>Ectomycorrhizal ecology is imprinted in the genome of the dominant symbiotic fungus Cenococcum geophilum.</title>
        <authorList>
            <consortium name="DOE Joint Genome Institute"/>
            <person name="Peter M."/>
            <person name="Kohler A."/>
            <person name="Ohm R.A."/>
            <person name="Kuo A."/>
            <person name="Krutzmann J."/>
            <person name="Morin E."/>
            <person name="Arend M."/>
            <person name="Barry K.W."/>
            <person name="Binder M."/>
            <person name="Choi C."/>
            <person name="Clum A."/>
            <person name="Copeland A."/>
            <person name="Grisel N."/>
            <person name="Haridas S."/>
            <person name="Kipfer T."/>
            <person name="LaButti K."/>
            <person name="Lindquist E."/>
            <person name="Lipzen A."/>
            <person name="Maire R."/>
            <person name="Meier B."/>
            <person name="Mihaltcheva S."/>
            <person name="Molinier V."/>
            <person name="Murat C."/>
            <person name="Poggeler S."/>
            <person name="Quandt C.A."/>
            <person name="Sperisen C."/>
            <person name="Tritt A."/>
            <person name="Tisserant E."/>
            <person name="Crous P.W."/>
            <person name="Henrissat B."/>
            <person name="Nehls U."/>
            <person name="Egli S."/>
            <person name="Spatafora J.W."/>
            <person name="Grigoriev I.V."/>
            <person name="Martin F.M."/>
        </authorList>
    </citation>
    <scope>NUCLEOTIDE SEQUENCE [LARGE SCALE GENOMIC DNA]</scope>
    <source>
        <strain evidence="1 2">CBS 207.34</strain>
    </source>
</reference>